<comment type="caution">
    <text evidence="1">The sequence shown here is derived from an EMBL/GenBank/DDBJ whole genome shotgun (WGS) entry which is preliminary data.</text>
</comment>
<proteinExistence type="predicted"/>
<reference evidence="1" key="1">
    <citation type="journal article" date="2015" name="Nature">
        <title>Complex archaea that bridge the gap between prokaryotes and eukaryotes.</title>
        <authorList>
            <person name="Spang A."/>
            <person name="Saw J.H."/>
            <person name="Jorgensen S.L."/>
            <person name="Zaremba-Niedzwiedzka K."/>
            <person name="Martijn J."/>
            <person name="Lind A.E."/>
            <person name="van Eijk R."/>
            <person name="Schleper C."/>
            <person name="Guy L."/>
            <person name="Ettema T.J."/>
        </authorList>
    </citation>
    <scope>NUCLEOTIDE SEQUENCE</scope>
</reference>
<evidence type="ECO:0000313" key="1">
    <source>
        <dbReference type="EMBL" id="KKM68170.1"/>
    </source>
</evidence>
<feature type="non-terminal residue" evidence="1">
    <location>
        <position position="45"/>
    </location>
</feature>
<dbReference type="AlphaFoldDB" id="A0A0F9LUY1"/>
<dbReference type="EMBL" id="LAZR01010215">
    <property type="protein sequence ID" value="KKM68170.1"/>
    <property type="molecule type" value="Genomic_DNA"/>
</dbReference>
<accession>A0A0F9LUY1</accession>
<name>A0A0F9LUY1_9ZZZZ</name>
<gene>
    <name evidence="1" type="ORF">LCGC14_1463580</name>
</gene>
<sequence>MLEQIKSFNGSEIKRSEGHIVGYGPELLLTPADIPISMKTEIQEY</sequence>
<organism evidence="1">
    <name type="scientific">marine sediment metagenome</name>
    <dbReference type="NCBI Taxonomy" id="412755"/>
    <lineage>
        <taxon>unclassified sequences</taxon>
        <taxon>metagenomes</taxon>
        <taxon>ecological metagenomes</taxon>
    </lineage>
</organism>
<protein>
    <submittedName>
        <fullName evidence="1">Uncharacterized protein</fullName>
    </submittedName>
</protein>